<dbReference type="EMBL" id="JAAGJP010000083">
    <property type="protein sequence ID" value="NDS69053.1"/>
    <property type="molecule type" value="Genomic_DNA"/>
</dbReference>
<reference evidence="4" key="2">
    <citation type="submission" date="2020-02" db="EMBL/GenBank/DDBJ databases">
        <title>Using affinity propagation clustering for identifying bacterial clades and subclades with whole-genome sequences of Francisella tularensis.</title>
        <authorList>
            <person name="Homeier-Bachmann T."/>
            <person name="Abdel-Glil M.Y."/>
            <person name="Hackbart A."/>
            <person name="Hotzel H."/>
            <person name="Tomaso H."/>
        </authorList>
    </citation>
    <scope>NUCLEOTIDE SEQUENCE</scope>
    <source>
        <strain evidence="4">15T0085</strain>
        <strain evidence="3">17T1429</strain>
    </source>
</reference>
<keyword evidence="1" id="KW-0472">Membrane</keyword>
<keyword evidence="1" id="KW-1133">Transmembrane helix</keyword>
<feature type="transmembrane region" description="Helical" evidence="1">
    <location>
        <begin position="83"/>
        <end position="105"/>
    </location>
</feature>
<sequence>MNIKNMSFLARLIHTIGFEFFGIIIFTPFAMFILHQDVFHIASLAIIISLIAMLWNFIYNYIFDIIEIKFGMHRSKRGIIIRALHALLFELGLLIATIPLVAYILNMSFLSALLVDIGFVIFYLVYAFVYNYIFDRIYFEFIHK</sequence>
<gene>
    <name evidence="4" type="ORF">FWI86_08790</name>
    <name evidence="3" type="ORF">FWJ04_08940</name>
</gene>
<feature type="domain" description="Chlorhexidine efflux transporter" evidence="2">
    <location>
        <begin position="77"/>
        <end position="137"/>
    </location>
</feature>
<organism evidence="4">
    <name type="scientific">Francisella tularensis subsp. holarctica</name>
    <dbReference type="NCBI Taxonomy" id="119857"/>
    <lineage>
        <taxon>Bacteria</taxon>
        <taxon>Pseudomonadati</taxon>
        <taxon>Pseudomonadota</taxon>
        <taxon>Gammaproteobacteria</taxon>
        <taxon>Thiotrichales</taxon>
        <taxon>Francisellaceae</taxon>
        <taxon>Francisella</taxon>
    </lineage>
</organism>
<dbReference type="AlphaFoldDB" id="A0A6B2JEM2"/>
<dbReference type="InterPro" id="IPR058208">
    <property type="entry name" value="PACE"/>
</dbReference>
<evidence type="ECO:0000313" key="4">
    <source>
        <dbReference type="EMBL" id="NDS69053.1"/>
    </source>
</evidence>
<feature type="transmembrane region" description="Helical" evidence="1">
    <location>
        <begin position="111"/>
        <end position="134"/>
    </location>
</feature>
<feature type="transmembrane region" description="Helical" evidence="1">
    <location>
        <begin position="12"/>
        <end position="33"/>
    </location>
</feature>
<dbReference type="InterPro" id="IPR007896">
    <property type="entry name" value="BTP_bacteria"/>
</dbReference>
<feature type="domain" description="Chlorhexidine efflux transporter" evidence="2">
    <location>
        <begin position="6"/>
        <end position="67"/>
    </location>
</feature>
<feature type="transmembrane region" description="Helical" evidence="1">
    <location>
        <begin position="39"/>
        <end position="62"/>
    </location>
</feature>
<comment type="caution">
    <text evidence="4">The sequence shown here is derived from an EMBL/GenBank/DDBJ whole genome shotgun (WGS) entry which is preliminary data.</text>
</comment>
<dbReference type="OMA" id="CAPLLSW"/>
<evidence type="ECO:0000313" key="3">
    <source>
        <dbReference type="EMBL" id="NDR89669.1"/>
    </source>
</evidence>
<dbReference type="RefSeq" id="WP_003019572.1">
    <property type="nucleotide sequence ID" value="NZ_AP023459.1"/>
</dbReference>
<accession>A0A6B2JEM2</accession>
<proteinExistence type="predicted"/>
<dbReference type="Pfam" id="PF05232">
    <property type="entry name" value="BTP"/>
    <property type="match status" value="2"/>
</dbReference>
<evidence type="ECO:0000256" key="1">
    <source>
        <dbReference type="SAM" id="Phobius"/>
    </source>
</evidence>
<dbReference type="NCBIfam" id="NF033664">
    <property type="entry name" value="PACE_transport"/>
    <property type="match status" value="1"/>
</dbReference>
<name>A0A6B2JEM2_FRATU</name>
<evidence type="ECO:0000259" key="2">
    <source>
        <dbReference type="Pfam" id="PF05232"/>
    </source>
</evidence>
<reference evidence="4" key="1">
    <citation type="submission" date="2019-08" db="EMBL/GenBank/DDBJ databases">
        <authorList>
            <person name="Busch A."/>
        </authorList>
    </citation>
    <scope>NUCLEOTIDE SEQUENCE</scope>
    <source>
        <strain evidence="4">15T0085</strain>
        <strain evidence="3">17T1429</strain>
    </source>
</reference>
<dbReference type="EMBL" id="JAAGKH010000098">
    <property type="protein sequence ID" value="NDR89669.1"/>
    <property type="molecule type" value="Genomic_DNA"/>
</dbReference>
<protein>
    <submittedName>
        <fullName evidence="4">PACE efflux transporter</fullName>
    </submittedName>
</protein>
<keyword evidence="1" id="KW-0812">Transmembrane</keyword>